<proteinExistence type="predicted"/>
<gene>
    <name evidence="1" type="ORF">SAMEA3356023_04414</name>
</gene>
<evidence type="ECO:0000313" key="1">
    <source>
        <dbReference type="EMBL" id="SJE55989.1"/>
    </source>
</evidence>
<comment type="caution">
    <text evidence="1">The sequence shown here is derived from an EMBL/GenBank/DDBJ whole genome shotgun (WGS) entry which is preliminary data.</text>
</comment>
<dbReference type="Proteomes" id="UP000187717">
    <property type="component" value="Unassembled WGS sequence"/>
</dbReference>
<organism evidence="1 2">
    <name type="scientific">Shigella sonnei</name>
    <dbReference type="NCBI Taxonomy" id="624"/>
    <lineage>
        <taxon>Bacteria</taxon>
        <taxon>Pseudomonadati</taxon>
        <taxon>Pseudomonadota</taxon>
        <taxon>Gammaproteobacteria</taxon>
        <taxon>Enterobacterales</taxon>
        <taxon>Enterobacteriaceae</taxon>
        <taxon>Shigella</taxon>
    </lineage>
</organism>
<dbReference type="EMBL" id="FTXV01000209">
    <property type="protein sequence ID" value="SJE55989.1"/>
    <property type="molecule type" value="Genomic_DNA"/>
</dbReference>
<accession>A0ABD7MMQ9</accession>
<protein>
    <submittedName>
        <fullName evidence="1">Uncharacterized protein</fullName>
    </submittedName>
</protein>
<reference evidence="1 2" key="1">
    <citation type="submission" date="2017-01" db="EMBL/GenBank/DDBJ databases">
        <authorList>
            <consortium name="Pathogen Informatics"/>
        </authorList>
    </citation>
    <scope>NUCLEOTIDE SEQUENCE [LARGE SCALE GENOMIC DNA]</scope>
    <source>
        <strain evidence="1 2">3626STDY6095480</strain>
    </source>
</reference>
<dbReference type="AlphaFoldDB" id="A0ABD7MMQ9"/>
<sequence length="126" mass="14103">MLINAIGSTAQCQFAQGDQIAFAEKMFNGALRLPGNIDFAFFQPLAQIVRGQVHQNHVVGGIEKRIGHGFPYLNSGDAADHIIQTFQMLNVDGSENINACFQQLFDVLPAFRVTRTWRITVRQFVH</sequence>
<evidence type="ECO:0000313" key="2">
    <source>
        <dbReference type="Proteomes" id="UP000187717"/>
    </source>
</evidence>
<name>A0ABD7MMQ9_SHISO</name>